<dbReference type="Gene3D" id="3.90.1720.10">
    <property type="entry name" value="endopeptidase domain like (from Nostoc punctiforme)"/>
    <property type="match status" value="1"/>
</dbReference>
<feature type="signal peptide" evidence="1">
    <location>
        <begin position="1"/>
        <end position="30"/>
    </location>
</feature>
<dbReference type="InterPro" id="IPR007921">
    <property type="entry name" value="CHAP_dom"/>
</dbReference>
<feature type="chain" id="PRO_5014762250" evidence="1">
    <location>
        <begin position="31"/>
        <end position="165"/>
    </location>
</feature>
<evidence type="ECO:0000259" key="2">
    <source>
        <dbReference type="PROSITE" id="PS50911"/>
    </source>
</evidence>
<keyword evidence="1" id="KW-0732">Signal</keyword>
<proteinExistence type="predicted"/>
<evidence type="ECO:0000313" key="3">
    <source>
        <dbReference type="EMBL" id="PKU23065.1"/>
    </source>
</evidence>
<evidence type="ECO:0000313" key="4">
    <source>
        <dbReference type="Proteomes" id="UP000233293"/>
    </source>
</evidence>
<feature type="domain" description="Peptidase C51" evidence="2">
    <location>
        <begin position="10"/>
        <end position="135"/>
    </location>
</feature>
<reference evidence="4" key="1">
    <citation type="submission" date="2017-12" db="EMBL/GenBank/DDBJ databases">
        <title>Draft genome sequence of Telmatospirillum siberiense 26-4b1T, an acidotolerant peatland alphaproteobacterium potentially involved in sulfur cycling.</title>
        <authorList>
            <person name="Hausmann B."/>
            <person name="Pjevac P."/>
            <person name="Schreck K."/>
            <person name="Herbold C.W."/>
            <person name="Daims H."/>
            <person name="Wagner M."/>
            <person name="Pester M."/>
            <person name="Loy A."/>
        </authorList>
    </citation>
    <scope>NUCLEOTIDE SEQUENCE [LARGE SCALE GENOMIC DNA]</scope>
    <source>
        <strain evidence="4">26-4b1</strain>
    </source>
</reference>
<evidence type="ECO:0000256" key="1">
    <source>
        <dbReference type="SAM" id="SignalP"/>
    </source>
</evidence>
<gene>
    <name evidence="3" type="ORF">CWS72_18730</name>
</gene>
<dbReference type="EMBL" id="PIUM01000024">
    <property type="protein sequence ID" value="PKU23065.1"/>
    <property type="molecule type" value="Genomic_DNA"/>
</dbReference>
<dbReference type="OrthoDB" id="7279151at2"/>
<dbReference type="RefSeq" id="WP_101252153.1">
    <property type="nucleotide sequence ID" value="NZ_PIUM01000024.1"/>
</dbReference>
<dbReference type="Pfam" id="PF05257">
    <property type="entry name" value="CHAP"/>
    <property type="match status" value="1"/>
</dbReference>
<name>A0A2N3PRN7_9PROT</name>
<dbReference type="AlphaFoldDB" id="A0A2N3PRN7"/>
<sequence>MRILTPHLRHTFSAALVAASVLLAAGTAHAESLNCVQFVQQNTSLGLHGDAYRWWDAANGQYGRGNQPKSGAVIVFSKTGILPHGHVAVVRHQADKRTIIVDHANWSPINGRRGQVEKAVKIIDVSKHNDWSRVRVWYEPTAEIGQTVYPVKGFVYPARAHPHGR</sequence>
<organism evidence="3 4">
    <name type="scientific">Telmatospirillum siberiense</name>
    <dbReference type="NCBI Taxonomy" id="382514"/>
    <lineage>
        <taxon>Bacteria</taxon>
        <taxon>Pseudomonadati</taxon>
        <taxon>Pseudomonadota</taxon>
        <taxon>Alphaproteobacteria</taxon>
        <taxon>Rhodospirillales</taxon>
        <taxon>Rhodospirillaceae</taxon>
        <taxon>Telmatospirillum</taxon>
    </lineage>
</organism>
<dbReference type="PROSITE" id="PS50911">
    <property type="entry name" value="CHAP"/>
    <property type="match status" value="1"/>
</dbReference>
<comment type="caution">
    <text evidence="3">The sequence shown here is derived from an EMBL/GenBank/DDBJ whole genome shotgun (WGS) entry which is preliminary data.</text>
</comment>
<dbReference type="SUPFAM" id="SSF54001">
    <property type="entry name" value="Cysteine proteinases"/>
    <property type="match status" value="1"/>
</dbReference>
<keyword evidence="4" id="KW-1185">Reference proteome</keyword>
<protein>
    <submittedName>
        <fullName evidence="3">CHAP domain-containing protein</fullName>
    </submittedName>
</protein>
<dbReference type="InterPro" id="IPR038765">
    <property type="entry name" value="Papain-like_cys_pep_sf"/>
</dbReference>
<dbReference type="Proteomes" id="UP000233293">
    <property type="component" value="Unassembled WGS sequence"/>
</dbReference>
<accession>A0A2N3PRN7</accession>